<dbReference type="EMBL" id="JACEIK010002134">
    <property type="protein sequence ID" value="MCD9559349.1"/>
    <property type="molecule type" value="Genomic_DNA"/>
</dbReference>
<evidence type="ECO:0000313" key="3">
    <source>
        <dbReference type="EMBL" id="MCD9559349.1"/>
    </source>
</evidence>
<organism evidence="3 4">
    <name type="scientific">Datura stramonium</name>
    <name type="common">Jimsonweed</name>
    <name type="synonym">Common thornapple</name>
    <dbReference type="NCBI Taxonomy" id="4076"/>
    <lineage>
        <taxon>Eukaryota</taxon>
        <taxon>Viridiplantae</taxon>
        <taxon>Streptophyta</taxon>
        <taxon>Embryophyta</taxon>
        <taxon>Tracheophyta</taxon>
        <taxon>Spermatophyta</taxon>
        <taxon>Magnoliopsida</taxon>
        <taxon>eudicotyledons</taxon>
        <taxon>Gunneridae</taxon>
        <taxon>Pentapetalae</taxon>
        <taxon>asterids</taxon>
        <taxon>lamiids</taxon>
        <taxon>Solanales</taxon>
        <taxon>Solanaceae</taxon>
        <taxon>Solanoideae</taxon>
        <taxon>Datureae</taxon>
        <taxon>Datura</taxon>
    </lineage>
</organism>
<feature type="signal peptide" evidence="2">
    <location>
        <begin position="1"/>
        <end position="28"/>
    </location>
</feature>
<proteinExistence type="predicted"/>
<comment type="caution">
    <text evidence="3">The sequence shown here is derived from an EMBL/GenBank/DDBJ whole genome shotgun (WGS) entry which is preliminary data.</text>
</comment>
<feature type="region of interest" description="Disordered" evidence="1">
    <location>
        <begin position="30"/>
        <end position="91"/>
    </location>
</feature>
<evidence type="ECO:0000313" key="4">
    <source>
        <dbReference type="Proteomes" id="UP000823775"/>
    </source>
</evidence>
<dbReference type="Proteomes" id="UP000823775">
    <property type="component" value="Unassembled WGS sequence"/>
</dbReference>
<protein>
    <submittedName>
        <fullName evidence="3">Uncharacterized protein</fullName>
    </submittedName>
</protein>
<name>A0ABS8UKK7_DATST</name>
<keyword evidence="2" id="KW-0732">Signal</keyword>
<gene>
    <name evidence="3" type="ORF">HAX54_017250</name>
</gene>
<feature type="compositionally biased region" description="Basic and acidic residues" evidence="1">
    <location>
        <begin position="57"/>
        <end position="85"/>
    </location>
</feature>
<evidence type="ECO:0000256" key="2">
    <source>
        <dbReference type="SAM" id="SignalP"/>
    </source>
</evidence>
<reference evidence="3 4" key="1">
    <citation type="journal article" date="2021" name="BMC Genomics">
        <title>Datura genome reveals duplications of psychoactive alkaloid biosynthetic genes and high mutation rate following tissue culture.</title>
        <authorList>
            <person name="Rajewski A."/>
            <person name="Carter-House D."/>
            <person name="Stajich J."/>
            <person name="Litt A."/>
        </authorList>
    </citation>
    <scope>NUCLEOTIDE SEQUENCE [LARGE SCALE GENOMIC DNA]</scope>
    <source>
        <strain evidence="3">AR-01</strain>
    </source>
</reference>
<sequence length="156" mass="17206">MILLEQAMLLDQMILLELLLLLLHLQESGGPGKPTSTFEAPVRGKGMPSKATSTFEEPTRARGRPGKDSSTSKEAEAPARGRECQQRSAKVTGDFDFKPRIGVRWKGKATITTGQLEEMRLTKRKKCILYSLGNHGSDDGNVGSFKKLVFLTNKLM</sequence>
<feature type="chain" id="PRO_5045483322" evidence="2">
    <location>
        <begin position="29"/>
        <end position="156"/>
    </location>
</feature>
<evidence type="ECO:0000256" key="1">
    <source>
        <dbReference type="SAM" id="MobiDB-lite"/>
    </source>
</evidence>
<accession>A0ABS8UKK7</accession>
<keyword evidence="4" id="KW-1185">Reference proteome</keyword>